<dbReference type="AlphaFoldDB" id="A0A0B7NBL2"/>
<feature type="region of interest" description="Disordered" evidence="1">
    <location>
        <begin position="248"/>
        <end position="293"/>
    </location>
</feature>
<organism evidence="2 3">
    <name type="scientific">Parasitella parasitica</name>
    <dbReference type="NCBI Taxonomy" id="35722"/>
    <lineage>
        <taxon>Eukaryota</taxon>
        <taxon>Fungi</taxon>
        <taxon>Fungi incertae sedis</taxon>
        <taxon>Mucoromycota</taxon>
        <taxon>Mucoromycotina</taxon>
        <taxon>Mucoromycetes</taxon>
        <taxon>Mucorales</taxon>
        <taxon>Mucorineae</taxon>
        <taxon>Mucoraceae</taxon>
        <taxon>Parasitella</taxon>
    </lineage>
</organism>
<proteinExistence type="predicted"/>
<name>A0A0B7NBL2_9FUNG</name>
<reference evidence="2 3" key="1">
    <citation type="submission" date="2014-09" db="EMBL/GenBank/DDBJ databases">
        <authorList>
            <person name="Ellenberger Sabrina"/>
        </authorList>
    </citation>
    <scope>NUCLEOTIDE SEQUENCE [LARGE SCALE GENOMIC DNA]</scope>
    <source>
        <strain evidence="2 3">CBS 412.66</strain>
    </source>
</reference>
<dbReference type="Proteomes" id="UP000054107">
    <property type="component" value="Unassembled WGS sequence"/>
</dbReference>
<dbReference type="EMBL" id="LN731759">
    <property type="protein sequence ID" value="CEP14856.1"/>
    <property type="molecule type" value="Genomic_DNA"/>
</dbReference>
<keyword evidence="3" id="KW-1185">Reference proteome</keyword>
<feature type="compositionally biased region" description="Basic and acidic residues" evidence="1">
    <location>
        <begin position="252"/>
        <end position="267"/>
    </location>
</feature>
<evidence type="ECO:0000313" key="2">
    <source>
        <dbReference type="EMBL" id="CEP14856.1"/>
    </source>
</evidence>
<gene>
    <name evidence="2" type="primary">PARPA_09046.1 scaffold 35481</name>
</gene>
<feature type="compositionally biased region" description="Basic and acidic residues" evidence="1">
    <location>
        <begin position="282"/>
        <end position="293"/>
    </location>
</feature>
<evidence type="ECO:0000256" key="1">
    <source>
        <dbReference type="SAM" id="MobiDB-lite"/>
    </source>
</evidence>
<sequence>MSSNSTQINKNNKQFDIFAKEFQNQFASASSGSTPTNISDETHVSSTSILPKITADTSDMSESTSDVLPNNDIHASNTLGYQAGSTVGFSSNNVAIKSNYFKTVNDFPTLNNKKFTDIGYFATSDERRDILSDIEWLKFAVSNTEITVLAVIMSLLTLTIWGLLQELETAQQTREELEKLWYQPWQPSDVFLDNFQSLRKQSQINDREVRWTDLHNYLVASRPISASKKQRILNNRRGSKYKLRCVYQPDSTNHREEHSNASTDKKQRINASESEIGGGKSKSRDCFNSKKPD</sequence>
<protein>
    <submittedName>
        <fullName evidence="2">Uncharacterized protein</fullName>
    </submittedName>
</protein>
<evidence type="ECO:0000313" key="3">
    <source>
        <dbReference type="Proteomes" id="UP000054107"/>
    </source>
</evidence>
<accession>A0A0B7NBL2</accession>